<gene>
    <name evidence="2" type="ORF">EJ995_09820</name>
</gene>
<keyword evidence="1" id="KW-0812">Transmembrane</keyword>
<feature type="transmembrane region" description="Helical" evidence="1">
    <location>
        <begin position="17"/>
        <end position="38"/>
    </location>
</feature>
<evidence type="ECO:0000313" key="3">
    <source>
        <dbReference type="Proteomes" id="UP000279600"/>
    </source>
</evidence>
<name>A0A3S9MZ37_9FLAO</name>
<evidence type="ECO:0000256" key="1">
    <source>
        <dbReference type="SAM" id="Phobius"/>
    </source>
</evidence>
<reference evidence="2 3" key="1">
    <citation type="submission" date="2018-12" db="EMBL/GenBank/DDBJ databases">
        <title>Complete genome of Nonlabens sp. MJ115.</title>
        <authorList>
            <person name="Choi H.S."/>
            <person name="Jung J."/>
        </authorList>
    </citation>
    <scope>NUCLEOTIDE SEQUENCE [LARGE SCALE GENOMIC DNA]</scope>
    <source>
        <strain evidence="2 3">MJ115</strain>
    </source>
</reference>
<protein>
    <submittedName>
        <fullName evidence="2">Uncharacterized protein</fullName>
    </submittedName>
</protein>
<dbReference type="RefSeq" id="WP_126448050.1">
    <property type="nucleotide sequence ID" value="NZ_CP034549.1"/>
</dbReference>
<sequence>MGFLANNENRASLKVRLLFATITAPLTSVFYFGFRYLMDDFVPSIWLVIFHTLFMFLGMFLTSYLFLKKAEKK</sequence>
<keyword evidence="1" id="KW-0472">Membrane</keyword>
<organism evidence="2 3">
    <name type="scientific">Nonlabens ponticola</name>
    <dbReference type="NCBI Taxonomy" id="2496866"/>
    <lineage>
        <taxon>Bacteria</taxon>
        <taxon>Pseudomonadati</taxon>
        <taxon>Bacteroidota</taxon>
        <taxon>Flavobacteriia</taxon>
        <taxon>Flavobacteriales</taxon>
        <taxon>Flavobacteriaceae</taxon>
        <taxon>Nonlabens</taxon>
    </lineage>
</organism>
<keyword evidence="3" id="KW-1185">Reference proteome</keyword>
<accession>A0A3S9MZ37</accession>
<keyword evidence="1" id="KW-1133">Transmembrane helix</keyword>
<feature type="transmembrane region" description="Helical" evidence="1">
    <location>
        <begin position="44"/>
        <end position="67"/>
    </location>
</feature>
<dbReference type="AlphaFoldDB" id="A0A3S9MZ37"/>
<evidence type="ECO:0000313" key="2">
    <source>
        <dbReference type="EMBL" id="AZQ44526.1"/>
    </source>
</evidence>
<dbReference type="Proteomes" id="UP000279600">
    <property type="component" value="Chromosome"/>
</dbReference>
<dbReference type="KEGG" id="noj:EJ995_09820"/>
<proteinExistence type="predicted"/>
<dbReference type="EMBL" id="CP034549">
    <property type="protein sequence ID" value="AZQ44526.1"/>
    <property type="molecule type" value="Genomic_DNA"/>
</dbReference>